<dbReference type="InterPro" id="IPR002018">
    <property type="entry name" value="CarbesteraseB"/>
</dbReference>
<evidence type="ECO:0000256" key="3">
    <source>
        <dbReference type="RuleBase" id="RU361235"/>
    </source>
</evidence>
<organism evidence="5 6">
    <name type="scientific">Sarocladium strictum</name>
    <name type="common">Black bundle disease fungus</name>
    <name type="synonym">Acremonium strictum</name>
    <dbReference type="NCBI Taxonomy" id="5046"/>
    <lineage>
        <taxon>Eukaryota</taxon>
        <taxon>Fungi</taxon>
        <taxon>Dikarya</taxon>
        <taxon>Ascomycota</taxon>
        <taxon>Pezizomycotina</taxon>
        <taxon>Sordariomycetes</taxon>
        <taxon>Hypocreomycetidae</taxon>
        <taxon>Hypocreales</taxon>
        <taxon>Sarocladiaceae</taxon>
        <taxon>Sarocladium</taxon>
    </lineage>
</organism>
<dbReference type="PANTHER" id="PTHR43142:SF1">
    <property type="entry name" value="CARBOXYLIC ESTER HYDROLASE"/>
    <property type="match status" value="1"/>
</dbReference>
<keyword evidence="6" id="KW-1185">Reference proteome</keyword>
<dbReference type="AlphaFoldDB" id="A0AA39GNM2"/>
<dbReference type="SUPFAM" id="SSF53474">
    <property type="entry name" value="alpha/beta-Hydrolases"/>
    <property type="match status" value="1"/>
</dbReference>
<gene>
    <name evidence="5" type="ORF">NLU13_0201</name>
</gene>
<dbReference type="GO" id="GO:0016787">
    <property type="term" value="F:hydrolase activity"/>
    <property type="evidence" value="ECO:0007669"/>
    <property type="project" value="UniProtKB-KW"/>
</dbReference>
<feature type="domain" description="Carboxylesterase type B" evidence="4">
    <location>
        <begin position="14"/>
        <end position="485"/>
    </location>
</feature>
<dbReference type="EMBL" id="JAPDFR010000001">
    <property type="protein sequence ID" value="KAK0390698.1"/>
    <property type="molecule type" value="Genomic_DNA"/>
</dbReference>
<evidence type="ECO:0000256" key="1">
    <source>
        <dbReference type="ARBA" id="ARBA00005964"/>
    </source>
</evidence>
<dbReference type="Pfam" id="PF00135">
    <property type="entry name" value="COesterase"/>
    <property type="match status" value="1"/>
</dbReference>
<evidence type="ECO:0000313" key="5">
    <source>
        <dbReference type="EMBL" id="KAK0390698.1"/>
    </source>
</evidence>
<dbReference type="PANTHER" id="PTHR43142">
    <property type="entry name" value="CARBOXYLIC ESTER HYDROLASE"/>
    <property type="match status" value="1"/>
</dbReference>
<comment type="caution">
    <text evidence="5">The sequence shown here is derived from an EMBL/GenBank/DDBJ whole genome shotgun (WGS) entry which is preliminary data.</text>
</comment>
<dbReference type="EC" id="3.1.1.-" evidence="3"/>
<protein>
    <recommendedName>
        <fullName evidence="3">Carboxylic ester hydrolase</fullName>
        <ecNumber evidence="3">3.1.1.-</ecNumber>
    </recommendedName>
</protein>
<sequence>MPASDYHLSHPQLGNLIGFARDEDVVQFRGIPFASVPGRFRQSVLRAEKLPSQPFDARQSGPVCPQLKLPFPPYWTAPPPEGYPELKEPGQDEFDCLNLNITAPRKALESGNTVPVLVFIHGGAFMGGSQSIQLAGREIYDATNLVRAGLAREQPTVVVTINYRVGLLGFLTSDKLAERSRELGEAVGNYGLHDQRQALEWVSRFIGGFGGASDRITIHGTSAGGASCHYQVNFPKRKFQSAILSSGTSVGIASRPMPWHQERFEYVVSHLPSIRADDSELIASLVDLPVDQLLPASPPSLYSPLVDGEWVPDAALAPTLEKLSKEGETMPALMIGATEYERDLTLLLLSDMSKPMPHPPRPEVQILPVAQDVLAGSAMIPQLDSPDSPFCVPSIAQAYSLSRERSSLDSFEDLGGLMADVAFRVPPVYSASIIRKHQQRSGTTVAAAPVLLYEIQATNPYKNWPLGYKRANHGVNDIMLFNPAEDQVLSEDLENWRTAVSQVQGAWLDFCHGKMPWAPFEESEHVDGLGPIYVFPDGGEGRLCKTLAEVDGKATATRWRSLLETALPVDS</sequence>
<evidence type="ECO:0000259" key="4">
    <source>
        <dbReference type="Pfam" id="PF00135"/>
    </source>
</evidence>
<name>A0AA39GNM2_SARSR</name>
<proteinExistence type="inferred from homology"/>
<accession>A0AA39GNM2</accession>
<dbReference type="Proteomes" id="UP001175261">
    <property type="component" value="Unassembled WGS sequence"/>
</dbReference>
<comment type="similarity">
    <text evidence="1 3">Belongs to the type-B carboxylesterase/lipase family.</text>
</comment>
<evidence type="ECO:0000313" key="6">
    <source>
        <dbReference type="Proteomes" id="UP001175261"/>
    </source>
</evidence>
<dbReference type="Gene3D" id="3.40.50.1820">
    <property type="entry name" value="alpha/beta hydrolase"/>
    <property type="match status" value="1"/>
</dbReference>
<reference evidence="5" key="1">
    <citation type="submission" date="2022-10" db="EMBL/GenBank/DDBJ databases">
        <title>Determination and structural analysis of whole genome sequence of Sarocladium strictum F4-1.</title>
        <authorList>
            <person name="Hu L."/>
            <person name="Jiang Y."/>
        </authorList>
    </citation>
    <scope>NUCLEOTIDE SEQUENCE</scope>
    <source>
        <strain evidence="5">F4-1</strain>
    </source>
</reference>
<dbReference type="PROSITE" id="PS00122">
    <property type="entry name" value="CARBOXYLESTERASE_B_1"/>
    <property type="match status" value="1"/>
</dbReference>
<evidence type="ECO:0000256" key="2">
    <source>
        <dbReference type="ARBA" id="ARBA00022801"/>
    </source>
</evidence>
<dbReference type="InterPro" id="IPR019826">
    <property type="entry name" value="Carboxylesterase_B_AS"/>
</dbReference>
<keyword evidence="2 3" id="KW-0378">Hydrolase</keyword>
<dbReference type="InterPro" id="IPR029058">
    <property type="entry name" value="AB_hydrolase_fold"/>
</dbReference>